<accession>A0A165CJV0</accession>
<dbReference type="STRING" id="1353952.A0A165CJV0"/>
<proteinExistence type="predicted"/>
<evidence type="ECO:0000313" key="1">
    <source>
        <dbReference type="EMBL" id="KZT50926.1"/>
    </source>
</evidence>
<dbReference type="InParanoid" id="A0A165CJV0"/>
<organism evidence="1 2">
    <name type="scientific">Calocera cornea HHB12733</name>
    <dbReference type="NCBI Taxonomy" id="1353952"/>
    <lineage>
        <taxon>Eukaryota</taxon>
        <taxon>Fungi</taxon>
        <taxon>Dikarya</taxon>
        <taxon>Basidiomycota</taxon>
        <taxon>Agaricomycotina</taxon>
        <taxon>Dacrymycetes</taxon>
        <taxon>Dacrymycetales</taxon>
        <taxon>Dacrymycetaceae</taxon>
        <taxon>Calocera</taxon>
    </lineage>
</organism>
<keyword evidence="2" id="KW-1185">Reference proteome</keyword>
<reference evidence="1 2" key="1">
    <citation type="journal article" date="2016" name="Mol. Biol. Evol.">
        <title>Comparative Genomics of Early-Diverging Mushroom-Forming Fungi Provides Insights into the Origins of Lignocellulose Decay Capabilities.</title>
        <authorList>
            <person name="Nagy L.G."/>
            <person name="Riley R."/>
            <person name="Tritt A."/>
            <person name="Adam C."/>
            <person name="Daum C."/>
            <person name="Floudas D."/>
            <person name="Sun H."/>
            <person name="Yadav J.S."/>
            <person name="Pangilinan J."/>
            <person name="Larsson K.H."/>
            <person name="Matsuura K."/>
            <person name="Barry K."/>
            <person name="Labutti K."/>
            <person name="Kuo R."/>
            <person name="Ohm R.A."/>
            <person name="Bhattacharya S.S."/>
            <person name="Shirouzu T."/>
            <person name="Yoshinaga Y."/>
            <person name="Martin F.M."/>
            <person name="Grigoriev I.V."/>
            <person name="Hibbett D.S."/>
        </authorList>
    </citation>
    <scope>NUCLEOTIDE SEQUENCE [LARGE SCALE GENOMIC DNA]</scope>
    <source>
        <strain evidence="1 2">HHB12733</strain>
    </source>
</reference>
<name>A0A165CJV0_9BASI</name>
<dbReference type="OrthoDB" id="3270368at2759"/>
<dbReference type="Proteomes" id="UP000076842">
    <property type="component" value="Unassembled WGS sequence"/>
</dbReference>
<evidence type="ECO:0000313" key="2">
    <source>
        <dbReference type="Proteomes" id="UP000076842"/>
    </source>
</evidence>
<sequence>MRLPRARKKKSLRKAPPLGVYEACVTTSIFYRKKCLFRGQILDQFCDIITGNVAEKVAVVRSDAHIACAQIVAHSKADLTVLHTQKRAQMDAVLCVKMQYLNYIKEVSNAHAALHDKNVALMTALKNTITTHDNNSLAGRLPAKLFS</sequence>
<dbReference type="EMBL" id="KV424135">
    <property type="protein sequence ID" value="KZT50926.1"/>
    <property type="molecule type" value="Genomic_DNA"/>
</dbReference>
<gene>
    <name evidence="1" type="ORF">CALCODRAFT_161412</name>
</gene>
<dbReference type="AlphaFoldDB" id="A0A165CJV0"/>
<protein>
    <submittedName>
        <fullName evidence="1">Uncharacterized protein</fullName>
    </submittedName>
</protein>